<evidence type="ECO:0000313" key="7">
    <source>
        <dbReference type="Proteomes" id="UP000642070"/>
    </source>
</evidence>
<evidence type="ECO:0000256" key="3">
    <source>
        <dbReference type="ARBA" id="ARBA00023163"/>
    </source>
</evidence>
<dbReference type="RefSeq" id="WP_190255878.1">
    <property type="nucleotide sequence ID" value="NZ_BMPI01000062.1"/>
</dbReference>
<dbReference type="EMBL" id="BMPI01000062">
    <property type="protein sequence ID" value="GGM71306.1"/>
    <property type="molecule type" value="Genomic_DNA"/>
</dbReference>
<organism evidence="6 7">
    <name type="scientific">Dactylosporangium sucinum</name>
    <dbReference type="NCBI Taxonomy" id="1424081"/>
    <lineage>
        <taxon>Bacteria</taxon>
        <taxon>Bacillati</taxon>
        <taxon>Actinomycetota</taxon>
        <taxon>Actinomycetes</taxon>
        <taxon>Micromonosporales</taxon>
        <taxon>Micromonosporaceae</taxon>
        <taxon>Dactylosporangium</taxon>
    </lineage>
</organism>
<keyword evidence="1" id="KW-0805">Transcription regulation</keyword>
<dbReference type="PROSITE" id="PS51077">
    <property type="entry name" value="HTH_ICLR"/>
    <property type="match status" value="1"/>
</dbReference>
<sequence>MARSDETEPHDGGVRSITRAIDVLTLFDTTHPIRTLRDLVAATGLPKTTVVRVCSTLEARGLLLRTSETTYAPGPVFLRWAHLAASLWDVSDHTRAVMRELVDKCGETVNVYVRQGMERVSIAQEEGTATVRSVVPLGVPMPLLCGATARVLLAGAPNELLERLAGAEGLDLEPLIRTVASTRETGYAVSHGERELGASAVAAPIMAHDGRMLAALSVSGPTSRFTADRIAMYVDTVVTAARRISDQGLGSVEAFL</sequence>
<reference evidence="6" key="1">
    <citation type="journal article" date="2014" name="Int. J. Syst. Evol. Microbiol.">
        <title>Complete genome sequence of Corynebacterium casei LMG S-19264T (=DSM 44701T), isolated from a smear-ripened cheese.</title>
        <authorList>
            <consortium name="US DOE Joint Genome Institute (JGI-PGF)"/>
            <person name="Walter F."/>
            <person name="Albersmeier A."/>
            <person name="Kalinowski J."/>
            <person name="Ruckert C."/>
        </authorList>
    </citation>
    <scope>NUCLEOTIDE SEQUENCE</scope>
    <source>
        <strain evidence="6">JCM 19831</strain>
    </source>
</reference>
<proteinExistence type="predicted"/>
<evidence type="ECO:0000259" key="5">
    <source>
        <dbReference type="PROSITE" id="PS51078"/>
    </source>
</evidence>
<evidence type="ECO:0000256" key="1">
    <source>
        <dbReference type="ARBA" id="ARBA00023015"/>
    </source>
</evidence>
<dbReference type="AlphaFoldDB" id="A0A917UC48"/>
<dbReference type="Gene3D" id="3.30.450.40">
    <property type="match status" value="1"/>
</dbReference>
<dbReference type="InterPro" id="IPR005471">
    <property type="entry name" value="Tscrpt_reg_IclR_N"/>
</dbReference>
<dbReference type="Gene3D" id="1.10.10.10">
    <property type="entry name" value="Winged helix-like DNA-binding domain superfamily/Winged helix DNA-binding domain"/>
    <property type="match status" value="1"/>
</dbReference>
<gene>
    <name evidence="6" type="ORF">GCM10007977_086430</name>
</gene>
<comment type="caution">
    <text evidence="6">The sequence shown here is derived from an EMBL/GenBank/DDBJ whole genome shotgun (WGS) entry which is preliminary data.</text>
</comment>
<dbReference type="InterPro" id="IPR029016">
    <property type="entry name" value="GAF-like_dom_sf"/>
</dbReference>
<evidence type="ECO:0000259" key="4">
    <source>
        <dbReference type="PROSITE" id="PS51077"/>
    </source>
</evidence>
<keyword evidence="3" id="KW-0804">Transcription</keyword>
<dbReference type="GO" id="GO:0003700">
    <property type="term" value="F:DNA-binding transcription factor activity"/>
    <property type="evidence" value="ECO:0007669"/>
    <property type="project" value="TreeGrafter"/>
</dbReference>
<dbReference type="Proteomes" id="UP000642070">
    <property type="component" value="Unassembled WGS sequence"/>
</dbReference>
<dbReference type="SUPFAM" id="SSF55781">
    <property type="entry name" value="GAF domain-like"/>
    <property type="match status" value="1"/>
</dbReference>
<feature type="domain" description="IclR-ED" evidence="5">
    <location>
        <begin position="76"/>
        <end position="250"/>
    </location>
</feature>
<protein>
    <submittedName>
        <fullName evidence="6">IclR family transcriptional regulator</fullName>
    </submittedName>
</protein>
<dbReference type="InterPro" id="IPR036388">
    <property type="entry name" value="WH-like_DNA-bd_sf"/>
</dbReference>
<dbReference type="PANTHER" id="PTHR30136:SF24">
    <property type="entry name" value="HTH-TYPE TRANSCRIPTIONAL REPRESSOR ALLR"/>
    <property type="match status" value="1"/>
</dbReference>
<dbReference type="PANTHER" id="PTHR30136">
    <property type="entry name" value="HELIX-TURN-HELIX TRANSCRIPTIONAL REGULATOR, ICLR FAMILY"/>
    <property type="match status" value="1"/>
</dbReference>
<feature type="domain" description="HTH iclR-type" evidence="4">
    <location>
        <begin position="14"/>
        <end position="75"/>
    </location>
</feature>
<evidence type="ECO:0000313" key="6">
    <source>
        <dbReference type="EMBL" id="GGM71306.1"/>
    </source>
</evidence>
<dbReference type="GO" id="GO:0003677">
    <property type="term" value="F:DNA binding"/>
    <property type="evidence" value="ECO:0007669"/>
    <property type="project" value="UniProtKB-KW"/>
</dbReference>
<reference evidence="6" key="2">
    <citation type="submission" date="2020-09" db="EMBL/GenBank/DDBJ databases">
        <authorList>
            <person name="Sun Q."/>
            <person name="Ohkuma M."/>
        </authorList>
    </citation>
    <scope>NUCLEOTIDE SEQUENCE</scope>
    <source>
        <strain evidence="6">JCM 19831</strain>
    </source>
</reference>
<dbReference type="InterPro" id="IPR036390">
    <property type="entry name" value="WH_DNA-bd_sf"/>
</dbReference>
<accession>A0A917UC48</accession>
<dbReference type="InterPro" id="IPR050707">
    <property type="entry name" value="HTH_MetabolicPath_Reg"/>
</dbReference>
<dbReference type="SMART" id="SM00346">
    <property type="entry name" value="HTH_ICLR"/>
    <property type="match status" value="1"/>
</dbReference>
<dbReference type="SUPFAM" id="SSF46785">
    <property type="entry name" value="Winged helix' DNA-binding domain"/>
    <property type="match status" value="1"/>
</dbReference>
<keyword evidence="7" id="KW-1185">Reference proteome</keyword>
<name>A0A917UC48_9ACTN</name>
<dbReference type="InterPro" id="IPR014757">
    <property type="entry name" value="Tscrpt_reg_IclR_C"/>
</dbReference>
<dbReference type="PROSITE" id="PS51078">
    <property type="entry name" value="ICLR_ED"/>
    <property type="match status" value="1"/>
</dbReference>
<dbReference type="GO" id="GO:0045892">
    <property type="term" value="P:negative regulation of DNA-templated transcription"/>
    <property type="evidence" value="ECO:0007669"/>
    <property type="project" value="TreeGrafter"/>
</dbReference>
<keyword evidence="2" id="KW-0238">DNA-binding</keyword>
<dbReference type="Pfam" id="PF01614">
    <property type="entry name" value="IclR_C"/>
    <property type="match status" value="1"/>
</dbReference>
<evidence type="ECO:0000256" key="2">
    <source>
        <dbReference type="ARBA" id="ARBA00023125"/>
    </source>
</evidence>
<dbReference type="Pfam" id="PF09339">
    <property type="entry name" value="HTH_IclR"/>
    <property type="match status" value="1"/>
</dbReference>